<dbReference type="EMBL" id="BRXS01000005">
    <property type="protein sequence ID" value="GLC26668.1"/>
    <property type="molecule type" value="Genomic_DNA"/>
</dbReference>
<evidence type="ECO:0000313" key="3">
    <source>
        <dbReference type="Proteomes" id="UP001161325"/>
    </source>
</evidence>
<sequence length="356" mass="37163">MTDDGAEAGGPTRARRLLAAAGIGVLAALAAWHRTARFPDVTRSDLAFQWTASRLWSAGRDPYALIGPGREFPWITGLVYPGTMLPAVWPLAALPLWAAVCAFAGLVAAACAYAVTASGWHRLAVVLSWPFLFAVTSPQWSPLLTAAALLPALAGAVVIKPTIGLAVAAYRPDRRWLLGAVLGGGALVLLATLRLPHWVEGWRVALATPPSPQSGQPSSGGLYDAIVFQPGGALALLALLRWRRPEARLAAVLACVPQTMGGYELVPLLALVPATLLEALALAALSWGVAVGVALGNPYATLAEGFRTGGLWSVWCAFVPATALILRRPNVGALPAWGERMVAALPVPGWLRGVAA</sequence>
<keyword evidence="1" id="KW-1133">Transmembrane helix</keyword>
<feature type="transmembrane region" description="Helical" evidence="1">
    <location>
        <begin position="221"/>
        <end position="240"/>
    </location>
</feature>
<feature type="transmembrane region" description="Helical" evidence="1">
    <location>
        <begin position="17"/>
        <end position="35"/>
    </location>
</feature>
<feature type="transmembrane region" description="Helical" evidence="1">
    <location>
        <begin position="176"/>
        <end position="195"/>
    </location>
</feature>
<organism evidence="2 3">
    <name type="scientific">Roseisolibacter agri</name>
    <dbReference type="NCBI Taxonomy" id="2014610"/>
    <lineage>
        <taxon>Bacteria</taxon>
        <taxon>Pseudomonadati</taxon>
        <taxon>Gemmatimonadota</taxon>
        <taxon>Gemmatimonadia</taxon>
        <taxon>Gemmatimonadales</taxon>
        <taxon>Gemmatimonadaceae</taxon>
        <taxon>Roseisolibacter</taxon>
    </lineage>
</organism>
<feature type="transmembrane region" description="Helical" evidence="1">
    <location>
        <begin position="309"/>
        <end position="326"/>
    </location>
</feature>
<feature type="transmembrane region" description="Helical" evidence="1">
    <location>
        <begin position="146"/>
        <end position="169"/>
    </location>
</feature>
<dbReference type="Proteomes" id="UP001161325">
    <property type="component" value="Unassembled WGS sequence"/>
</dbReference>
<gene>
    <name evidence="2" type="ORF">rosag_31810</name>
</gene>
<protein>
    <submittedName>
        <fullName evidence="2">Uncharacterized protein</fullName>
    </submittedName>
</protein>
<keyword evidence="1" id="KW-0812">Transmembrane</keyword>
<proteinExistence type="predicted"/>
<feature type="transmembrane region" description="Helical" evidence="1">
    <location>
        <begin position="123"/>
        <end position="140"/>
    </location>
</feature>
<evidence type="ECO:0000313" key="2">
    <source>
        <dbReference type="EMBL" id="GLC26668.1"/>
    </source>
</evidence>
<feature type="transmembrane region" description="Helical" evidence="1">
    <location>
        <begin position="268"/>
        <end position="289"/>
    </location>
</feature>
<keyword evidence="3" id="KW-1185">Reference proteome</keyword>
<evidence type="ECO:0000256" key="1">
    <source>
        <dbReference type="SAM" id="Phobius"/>
    </source>
</evidence>
<name>A0AA37VBN8_9BACT</name>
<feature type="transmembrane region" description="Helical" evidence="1">
    <location>
        <begin position="94"/>
        <end position="116"/>
    </location>
</feature>
<comment type="caution">
    <text evidence="2">The sequence shown here is derived from an EMBL/GenBank/DDBJ whole genome shotgun (WGS) entry which is preliminary data.</text>
</comment>
<dbReference type="RefSeq" id="WP_284351125.1">
    <property type="nucleotide sequence ID" value="NZ_BRXS01000005.1"/>
</dbReference>
<reference evidence="2" key="1">
    <citation type="submission" date="2022-08" db="EMBL/GenBank/DDBJ databases">
        <title>Draft genome sequencing of Roseisolibacter agri AW1220.</title>
        <authorList>
            <person name="Tobiishi Y."/>
            <person name="Tonouchi A."/>
        </authorList>
    </citation>
    <scope>NUCLEOTIDE SEQUENCE</scope>
    <source>
        <strain evidence="2">AW1220</strain>
    </source>
</reference>
<dbReference type="AlphaFoldDB" id="A0AA37VBN8"/>
<keyword evidence="1" id="KW-0472">Membrane</keyword>
<accession>A0AA37VBN8</accession>